<name>A0A382NEJ7_9ZZZZ</name>
<proteinExistence type="predicted"/>
<feature type="domain" description="UDP-N-acetylglucosamine 2-epimerase" evidence="1">
    <location>
        <begin position="21"/>
        <end position="250"/>
    </location>
</feature>
<evidence type="ECO:0000259" key="1">
    <source>
        <dbReference type="Pfam" id="PF02350"/>
    </source>
</evidence>
<organism evidence="2">
    <name type="scientific">marine metagenome</name>
    <dbReference type="NCBI Taxonomy" id="408172"/>
    <lineage>
        <taxon>unclassified sequences</taxon>
        <taxon>metagenomes</taxon>
        <taxon>ecological metagenomes</taxon>
    </lineage>
</organism>
<gene>
    <name evidence="2" type="ORF">METZ01_LOCUS312497</name>
</gene>
<dbReference type="EMBL" id="UINC01099965">
    <property type="protein sequence ID" value="SVC59643.1"/>
    <property type="molecule type" value="Genomic_DNA"/>
</dbReference>
<dbReference type="AlphaFoldDB" id="A0A382NEJ7"/>
<dbReference type="PANTHER" id="PTHR43174">
    <property type="entry name" value="UDP-N-ACETYLGLUCOSAMINE 2-EPIMERASE"/>
    <property type="match status" value="1"/>
</dbReference>
<feature type="non-terminal residue" evidence="2">
    <location>
        <position position="266"/>
    </location>
</feature>
<dbReference type="InterPro" id="IPR003331">
    <property type="entry name" value="UDP_GlcNAc_Epimerase_2_dom"/>
</dbReference>
<reference evidence="2" key="1">
    <citation type="submission" date="2018-05" db="EMBL/GenBank/DDBJ databases">
        <authorList>
            <person name="Lanie J.A."/>
            <person name="Ng W.-L."/>
            <person name="Kazmierczak K.M."/>
            <person name="Andrzejewski T.M."/>
            <person name="Davidsen T.M."/>
            <person name="Wayne K.J."/>
            <person name="Tettelin H."/>
            <person name="Glass J.I."/>
            <person name="Rusch D."/>
            <person name="Podicherti R."/>
            <person name="Tsui H.-C.T."/>
            <person name="Winkler M.E."/>
        </authorList>
    </citation>
    <scope>NUCLEOTIDE SEQUENCE</scope>
</reference>
<dbReference type="Pfam" id="PF02350">
    <property type="entry name" value="Epimerase_2"/>
    <property type="match status" value="1"/>
</dbReference>
<protein>
    <recommendedName>
        <fullName evidence="1">UDP-N-acetylglucosamine 2-epimerase domain-containing protein</fullName>
    </recommendedName>
</protein>
<dbReference type="PANTHER" id="PTHR43174:SF1">
    <property type="entry name" value="UDP-N-ACETYLGLUCOSAMINE 2-EPIMERASE"/>
    <property type="match status" value="1"/>
</dbReference>
<evidence type="ECO:0000313" key="2">
    <source>
        <dbReference type="EMBL" id="SVC59643.1"/>
    </source>
</evidence>
<sequence>MIHIIVGTRAQIIKMAPIMKELENRGIDYNYIFLAQHKETMYEIMAQFEIKRPDIVIGDMNKDITNVKDMIFWSFYILIYSFFKSKKIFRDDKRGVALIHGDAPPLFLGAFMAKRQGLKVAQIEAGLRSHNYLKPFPEELTRVISAKVGLIDIFFCQNEKAVNNISHLNRTTYCTDYNTILDSLRLAEQSHLTTKHIETNEKFAVVSLHRFETISKKEELEKAVTEIHKITKHIKLFFILHPPTRVSLKKNGLYDNLKNNPRCTLL</sequence>
<accession>A0A382NEJ7</accession>
<dbReference type="InterPro" id="IPR029767">
    <property type="entry name" value="WecB-like"/>
</dbReference>
<dbReference type="SUPFAM" id="SSF53756">
    <property type="entry name" value="UDP-Glycosyltransferase/glycogen phosphorylase"/>
    <property type="match status" value="1"/>
</dbReference>
<dbReference type="Gene3D" id="3.40.50.2000">
    <property type="entry name" value="Glycogen Phosphorylase B"/>
    <property type="match status" value="2"/>
</dbReference>